<dbReference type="OrthoDB" id="6340082at2759"/>
<evidence type="ECO:0000259" key="2">
    <source>
        <dbReference type="PROSITE" id="PS50041"/>
    </source>
</evidence>
<protein>
    <submittedName>
        <fullName evidence="3">Perlucin</fullName>
    </submittedName>
</protein>
<accession>W8CE43</accession>
<evidence type="ECO:0000256" key="1">
    <source>
        <dbReference type="SAM" id="SignalP"/>
    </source>
</evidence>
<feature type="signal peptide" evidence="1">
    <location>
        <begin position="1"/>
        <end position="24"/>
    </location>
</feature>
<dbReference type="AlphaFoldDB" id="W8CE43"/>
<evidence type="ECO:0000313" key="3">
    <source>
        <dbReference type="EMBL" id="JAC05710.1"/>
    </source>
</evidence>
<name>W8CE43_CERCA</name>
<sequence>MQNTAKYILFLYLYAGFLSQTSKAENNVTVLHKNEEPFIQIGDNYYLINAAVKMNWFEAFLYCRSYDSDLVTIETEVEMNSLSFYLTTNAQLKSFWINANDLATKGKYMSYSNGRPVAYTKWGAGQPDNSGNNENCVHLFAKENIFYMNDNKCTAEIFAICEKPNRLGSQGNDICSTCGLKKLIEILQNSENVLNCRA</sequence>
<dbReference type="CDD" id="cd00037">
    <property type="entry name" value="CLECT"/>
    <property type="match status" value="1"/>
</dbReference>
<reference evidence="3" key="2">
    <citation type="journal article" date="2014" name="BMC Genomics">
        <title>A genomic perspective to assessing quality of mass-reared SIT flies used in Mediterranean fruit fly (Ceratitis capitata) eradication in California.</title>
        <authorList>
            <person name="Calla B."/>
            <person name="Hall B."/>
            <person name="Hou S."/>
            <person name="Geib S.M."/>
        </authorList>
    </citation>
    <scope>NUCLEOTIDE SEQUENCE</scope>
</reference>
<dbReference type="InterPro" id="IPR001304">
    <property type="entry name" value="C-type_lectin-like"/>
</dbReference>
<dbReference type="Gene3D" id="3.10.100.10">
    <property type="entry name" value="Mannose-Binding Protein A, subunit A"/>
    <property type="match status" value="1"/>
</dbReference>
<organism evidence="3">
    <name type="scientific">Ceratitis capitata</name>
    <name type="common">Mediterranean fruit fly</name>
    <name type="synonym">Tephritis capitata</name>
    <dbReference type="NCBI Taxonomy" id="7213"/>
    <lineage>
        <taxon>Eukaryota</taxon>
        <taxon>Metazoa</taxon>
        <taxon>Ecdysozoa</taxon>
        <taxon>Arthropoda</taxon>
        <taxon>Hexapoda</taxon>
        <taxon>Insecta</taxon>
        <taxon>Pterygota</taxon>
        <taxon>Neoptera</taxon>
        <taxon>Endopterygota</taxon>
        <taxon>Diptera</taxon>
        <taxon>Brachycera</taxon>
        <taxon>Muscomorpha</taxon>
        <taxon>Tephritoidea</taxon>
        <taxon>Tephritidae</taxon>
        <taxon>Ceratitis</taxon>
        <taxon>Ceratitis</taxon>
    </lineage>
</organism>
<proteinExistence type="evidence at transcript level"/>
<feature type="chain" id="PRO_5004907025" evidence="1">
    <location>
        <begin position="25"/>
        <end position="198"/>
    </location>
</feature>
<feature type="domain" description="C-type lectin" evidence="2">
    <location>
        <begin position="41"/>
        <end position="162"/>
    </location>
</feature>
<gene>
    <name evidence="3" type="primary">PLC</name>
</gene>
<dbReference type="InterPro" id="IPR016186">
    <property type="entry name" value="C-type_lectin-like/link_sf"/>
</dbReference>
<dbReference type="SMART" id="SM00034">
    <property type="entry name" value="CLECT"/>
    <property type="match status" value="1"/>
</dbReference>
<keyword evidence="1" id="KW-0732">Signal</keyword>
<dbReference type="PANTHER" id="PTHR22803">
    <property type="entry name" value="MANNOSE, PHOSPHOLIPASE, LECTIN RECEPTOR RELATED"/>
    <property type="match status" value="1"/>
</dbReference>
<dbReference type="PROSITE" id="PS50041">
    <property type="entry name" value="C_TYPE_LECTIN_2"/>
    <property type="match status" value="1"/>
</dbReference>
<dbReference type="EMBL" id="GAMC01000846">
    <property type="protein sequence ID" value="JAC05710.1"/>
    <property type="molecule type" value="mRNA"/>
</dbReference>
<dbReference type="Pfam" id="PF00059">
    <property type="entry name" value="Lectin_C"/>
    <property type="match status" value="1"/>
</dbReference>
<dbReference type="InterPro" id="IPR050111">
    <property type="entry name" value="C-type_lectin/snaclec_domain"/>
</dbReference>
<dbReference type="InterPro" id="IPR016187">
    <property type="entry name" value="CTDL_fold"/>
</dbReference>
<reference evidence="3" key="1">
    <citation type="submission" date="2013-07" db="EMBL/GenBank/DDBJ databases">
        <authorList>
            <person name="Geib S."/>
        </authorList>
    </citation>
    <scope>NUCLEOTIDE SEQUENCE</scope>
</reference>
<dbReference type="SUPFAM" id="SSF56436">
    <property type="entry name" value="C-type lectin-like"/>
    <property type="match status" value="1"/>
</dbReference>